<reference evidence="1 2" key="1">
    <citation type="submission" date="2019-07" db="EMBL/GenBank/DDBJ databases">
        <title>Whole genome shotgun sequence of Vibrio sagamiensis NBRC 104589.</title>
        <authorList>
            <person name="Hosoyama A."/>
            <person name="Uohara A."/>
            <person name="Ohji S."/>
            <person name="Ichikawa N."/>
        </authorList>
    </citation>
    <scope>NUCLEOTIDE SEQUENCE [LARGE SCALE GENOMIC DNA]</scope>
    <source>
        <strain evidence="1 2">NBRC 104589</strain>
    </source>
</reference>
<name>A0A511QJK7_9VIBR</name>
<organism evidence="1 2">
    <name type="scientific">Vibrio sagamiensis NBRC 104589</name>
    <dbReference type="NCBI Taxonomy" id="1219064"/>
    <lineage>
        <taxon>Bacteria</taxon>
        <taxon>Pseudomonadati</taxon>
        <taxon>Pseudomonadota</taxon>
        <taxon>Gammaproteobacteria</taxon>
        <taxon>Vibrionales</taxon>
        <taxon>Vibrionaceae</taxon>
        <taxon>Vibrio</taxon>
    </lineage>
</organism>
<evidence type="ECO:0000313" key="2">
    <source>
        <dbReference type="Proteomes" id="UP000321922"/>
    </source>
</evidence>
<dbReference type="SUPFAM" id="SSF46955">
    <property type="entry name" value="Putative DNA-binding domain"/>
    <property type="match status" value="1"/>
</dbReference>
<keyword evidence="2" id="KW-1185">Reference proteome</keyword>
<dbReference type="AlphaFoldDB" id="A0A511QJK7"/>
<dbReference type="Proteomes" id="UP000321922">
    <property type="component" value="Unassembled WGS sequence"/>
</dbReference>
<evidence type="ECO:0000313" key="1">
    <source>
        <dbReference type="EMBL" id="GEM77508.1"/>
    </source>
</evidence>
<sequence length="67" mass="7748">MIRTQNPKLAKISIVTLKQASELIGLSTKTLREKANEGIYPSTVMCKINGTWMVDTEEWNRWHRAKM</sequence>
<gene>
    <name evidence="1" type="ORF">VSA01S_36200</name>
</gene>
<dbReference type="EMBL" id="BJXJ01000060">
    <property type="protein sequence ID" value="GEM77508.1"/>
    <property type="molecule type" value="Genomic_DNA"/>
</dbReference>
<dbReference type="InterPro" id="IPR009061">
    <property type="entry name" value="DNA-bd_dom_put_sf"/>
</dbReference>
<proteinExistence type="predicted"/>
<comment type="caution">
    <text evidence="1">The sequence shown here is derived from an EMBL/GenBank/DDBJ whole genome shotgun (WGS) entry which is preliminary data.</text>
</comment>
<protein>
    <submittedName>
        <fullName evidence="1">Uncharacterized protein</fullName>
    </submittedName>
</protein>
<dbReference type="OrthoDB" id="5891838at2"/>
<accession>A0A511QJK7</accession>
<dbReference type="RefSeq" id="WP_039983716.1">
    <property type="nucleotide sequence ID" value="NZ_BAOJ01000285.1"/>
</dbReference>